<proteinExistence type="predicted"/>
<evidence type="ECO:0000313" key="2">
    <source>
        <dbReference type="Proteomes" id="UP001576784"/>
    </source>
</evidence>
<dbReference type="RefSeq" id="WP_413261633.1">
    <property type="nucleotide sequence ID" value="NZ_JBHFNR010000019.1"/>
</dbReference>
<dbReference type="Proteomes" id="UP001576784">
    <property type="component" value="Unassembled WGS sequence"/>
</dbReference>
<sequence>MITIQQFDVEQFNTIEKVCFRITDTIFHVDEHYGDRILYSSPVYKYNSNIEKTRLEFWAEIQKYLPKYKAGEIQLFGKVTGYYFTYLMQLAEAYKKHKFVTLVYVSDRQHCELIKRCIEWLITQI</sequence>
<accession>A0ABV4XJR9</accession>
<dbReference type="EMBL" id="JBHFNR010000019">
    <property type="protein sequence ID" value="MFB2891956.1"/>
    <property type="molecule type" value="Genomic_DNA"/>
</dbReference>
<keyword evidence="2" id="KW-1185">Reference proteome</keyword>
<comment type="caution">
    <text evidence="1">The sequence shown here is derived from an EMBL/GenBank/DDBJ whole genome shotgun (WGS) entry which is preliminary data.</text>
</comment>
<organism evidence="1 2">
    <name type="scientific">Floridaenema flaviceps BLCC-F50</name>
    <dbReference type="NCBI Taxonomy" id="3153642"/>
    <lineage>
        <taxon>Bacteria</taxon>
        <taxon>Bacillati</taxon>
        <taxon>Cyanobacteriota</taxon>
        <taxon>Cyanophyceae</taxon>
        <taxon>Oscillatoriophycideae</taxon>
        <taxon>Aerosakkonematales</taxon>
        <taxon>Aerosakkonemataceae</taxon>
        <taxon>Floridanema</taxon>
        <taxon>Floridanema flaviceps</taxon>
    </lineage>
</organism>
<name>A0ABV4XJR9_9CYAN</name>
<reference evidence="1 2" key="1">
    <citation type="submission" date="2024-09" db="EMBL/GenBank/DDBJ databases">
        <title>Floridaenema gen nov. (Aerosakkonemataceae, Aerosakkonematales ord. nov., Cyanobacteria) from benthic tropical and subtropical fresh waters, with the description of four new species.</title>
        <authorList>
            <person name="Moretto J.A."/>
            <person name="Berthold D.E."/>
            <person name="Lefler F.W."/>
            <person name="Huang I.-S."/>
            <person name="Laughinghouse H. IV."/>
        </authorList>
    </citation>
    <scope>NUCLEOTIDE SEQUENCE [LARGE SCALE GENOMIC DNA]</scope>
    <source>
        <strain evidence="1 2">BLCC-F50</strain>
    </source>
</reference>
<protein>
    <submittedName>
        <fullName evidence="1">Uncharacterized protein</fullName>
    </submittedName>
</protein>
<evidence type="ECO:0000313" key="1">
    <source>
        <dbReference type="EMBL" id="MFB2891956.1"/>
    </source>
</evidence>
<gene>
    <name evidence="1" type="ORF">ACE1CI_03315</name>
</gene>